<evidence type="ECO:0000256" key="1">
    <source>
        <dbReference type="ARBA" id="ARBA00004123"/>
    </source>
</evidence>
<feature type="compositionally biased region" description="Basic residues" evidence="5">
    <location>
        <begin position="124"/>
        <end position="135"/>
    </location>
</feature>
<accession>A0A2U1Q6U5</accession>
<dbReference type="Proteomes" id="UP000245207">
    <property type="component" value="Unassembled WGS sequence"/>
</dbReference>
<dbReference type="SUPFAM" id="SSF46689">
    <property type="entry name" value="Homeodomain-like"/>
    <property type="match status" value="1"/>
</dbReference>
<reference evidence="8 9" key="1">
    <citation type="journal article" date="2018" name="Mol. Plant">
        <title>The genome of Artemisia annua provides insight into the evolution of Asteraceae family and artemisinin biosynthesis.</title>
        <authorList>
            <person name="Shen Q."/>
            <person name="Zhang L."/>
            <person name="Liao Z."/>
            <person name="Wang S."/>
            <person name="Yan T."/>
            <person name="Shi P."/>
            <person name="Liu M."/>
            <person name="Fu X."/>
            <person name="Pan Q."/>
            <person name="Wang Y."/>
            <person name="Lv Z."/>
            <person name="Lu X."/>
            <person name="Zhang F."/>
            <person name="Jiang W."/>
            <person name="Ma Y."/>
            <person name="Chen M."/>
            <person name="Hao X."/>
            <person name="Li L."/>
            <person name="Tang Y."/>
            <person name="Lv G."/>
            <person name="Zhou Y."/>
            <person name="Sun X."/>
            <person name="Brodelius P.E."/>
            <person name="Rose J.K.C."/>
            <person name="Tang K."/>
        </authorList>
    </citation>
    <scope>NUCLEOTIDE SEQUENCE [LARGE SCALE GENOMIC DNA]</scope>
    <source>
        <strain evidence="9">cv. Huhao1</strain>
        <tissue evidence="8">Leaf</tissue>
    </source>
</reference>
<dbReference type="GO" id="GO:0005634">
    <property type="term" value="C:nucleus"/>
    <property type="evidence" value="ECO:0007669"/>
    <property type="project" value="UniProtKB-SubCell"/>
</dbReference>
<feature type="compositionally biased region" description="Basic and acidic residues" evidence="5">
    <location>
        <begin position="136"/>
        <end position="149"/>
    </location>
</feature>
<dbReference type="PANTHER" id="PTHR47999">
    <property type="entry name" value="TRANSCRIPTION FACTOR MYB8-RELATED-RELATED"/>
    <property type="match status" value="1"/>
</dbReference>
<dbReference type="InterPro" id="IPR009057">
    <property type="entry name" value="Homeodomain-like_sf"/>
</dbReference>
<feature type="domain" description="HTH myb-type" evidence="7">
    <location>
        <begin position="62"/>
        <end position="116"/>
    </location>
</feature>
<feature type="region of interest" description="Disordered" evidence="5">
    <location>
        <begin position="124"/>
        <end position="149"/>
    </location>
</feature>
<keyword evidence="9" id="KW-1185">Reference proteome</keyword>
<evidence type="ECO:0000259" key="7">
    <source>
        <dbReference type="PROSITE" id="PS51294"/>
    </source>
</evidence>
<evidence type="ECO:0000313" key="9">
    <source>
        <dbReference type="Proteomes" id="UP000245207"/>
    </source>
</evidence>
<dbReference type="InterPro" id="IPR017930">
    <property type="entry name" value="Myb_dom"/>
</dbReference>
<dbReference type="PANTHER" id="PTHR47999:SF9">
    <property type="entry name" value="TRANSCRIPTION REPRESSOR MYB5-LIKE"/>
    <property type="match status" value="1"/>
</dbReference>
<dbReference type="InterPro" id="IPR015495">
    <property type="entry name" value="Myb_TF_plants"/>
</dbReference>
<dbReference type="SMART" id="SM00717">
    <property type="entry name" value="SANT"/>
    <property type="match status" value="2"/>
</dbReference>
<feature type="domain" description="Myb-like" evidence="6">
    <location>
        <begin position="62"/>
        <end position="112"/>
    </location>
</feature>
<gene>
    <name evidence="8" type="ORF">CTI12_AA068760</name>
</gene>
<dbReference type="Pfam" id="PF00249">
    <property type="entry name" value="Myb_DNA-binding"/>
    <property type="match status" value="2"/>
</dbReference>
<dbReference type="STRING" id="35608.A0A2U1Q6U5"/>
<dbReference type="FunFam" id="1.10.10.60:FF:000001">
    <property type="entry name" value="MYB-related transcription factor"/>
    <property type="match status" value="1"/>
</dbReference>
<dbReference type="InterPro" id="IPR001005">
    <property type="entry name" value="SANT/Myb"/>
</dbReference>
<keyword evidence="3 8" id="KW-0238">DNA-binding</keyword>
<comment type="caution">
    <text evidence="8">The sequence shown here is derived from an EMBL/GenBank/DDBJ whole genome shotgun (WGS) entry which is preliminary data.</text>
</comment>
<proteinExistence type="predicted"/>
<feature type="domain" description="Myb-like" evidence="6">
    <location>
        <begin position="9"/>
        <end position="61"/>
    </location>
</feature>
<sequence>MGRAPCCSKVGLNRGAWSSEEDKILINHIQTYGEGQWRSLPSKAGLLRCGKSCRLRWLNYLRPDIKRGNFTSEENEIIIRLHSLHGNRWSQIATELPGRTDNEIKNHWNAHLWKMVGNAVNNRTKNRKKKIKKTRKFDDKKTKTNDKENSKKVDVRDFISSSSTFTLSLTNNESGSSLSYMFDHENSNYSSFLLSNLTPILDVEGTGNINDQLDKRFLMDDYDLILSKDDQTLIILNDQEIETKSQENSMKVTDSLPSSSSSTYPMSLTTNGNISSSSCTFECRDADLDLSWLNLTSYLDMEGISNINGQHDEIFSVNKCDLVMLKDDENFLKVDDKIDVSFPFSSSSTPSLSSTIMESGASSSCIYELGDADFDLSLSNLMPSLEVEGTSNIKCQYDKCFLLENYELIMSKDDENLMLEKYYNEYLNLLNHKDVDDDHQSMLITWLNLFACYMNEWRMSYK</sequence>
<dbReference type="PROSITE" id="PS51294">
    <property type="entry name" value="HTH_MYB"/>
    <property type="match status" value="2"/>
</dbReference>
<feature type="domain" description="HTH myb-type" evidence="7">
    <location>
        <begin position="9"/>
        <end position="61"/>
    </location>
</feature>
<evidence type="ECO:0000313" key="8">
    <source>
        <dbReference type="EMBL" id="PWA93717.1"/>
    </source>
</evidence>
<dbReference type="Gene3D" id="1.10.10.60">
    <property type="entry name" value="Homeodomain-like"/>
    <property type="match status" value="2"/>
</dbReference>
<evidence type="ECO:0000259" key="6">
    <source>
        <dbReference type="PROSITE" id="PS50090"/>
    </source>
</evidence>
<name>A0A2U1Q6U5_ARTAN</name>
<keyword evidence="8" id="KW-0371">Homeobox</keyword>
<evidence type="ECO:0000256" key="5">
    <source>
        <dbReference type="SAM" id="MobiDB-lite"/>
    </source>
</evidence>
<comment type="subcellular location">
    <subcellularLocation>
        <location evidence="1">Nucleus</location>
    </subcellularLocation>
</comment>
<dbReference type="OrthoDB" id="2143914at2759"/>
<keyword evidence="2" id="KW-0677">Repeat</keyword>
<dbReference type="CDD" id="cd00167">
    <property type="entry name" value="SANT"/>
    <property type="match status" value="2"/>
</dbReference>
<evidence type="ECO:0000256" key="2">
    <source>
        <dbReference type="ARBA" id="ARBA00022737"/>
    </source>
</evidence>
<dbReference type="AlphaFoldDB" id="A0A2U1Q6U5"/>
<evidence type="ECO:0000256" key="3">
    <source>
        <dbReference type="ARBA" id="ARBA00023125"/>
    </source>
</evidence>
<evidence type="ECO:0000256" key="4">
    <source>
        <dbReference type="ARBA" id="ARBA00023242"/>
    </source>
</evidence>
<keyword evidence="4" id="KW-0539">Nucleus</keyword>
<dbReference type="PROSITE" id="PS50090">
    <property type="entry name" value="MYB_LIKE"/>
    <property type="match status" value="2"/>
</dbReference>
<dbReference type="EMBL" id="PKPP01000364">
    <property type="protein sequence ID" value="PWA93717.1"/>
    <property type="molecule type" value="Genomic_DNA"/>
</dbReference>
<dbReference type="GO" id="GO:0003677">
    <property type="term" value="F:DNA binding"/>
    <property type="evidence" value="ECO:0007669"/>
    <property type="project" value="UniProtKB-KW"/>
</dbReference>
<organism evidence="8 9">
    <name type="scientific">Artemisia annua</name>
    <name type="common">Sweet wormwood</name>
    <dbReference type="NCBI Taxonomy" id="35608"/>
    <lineage>
        <taxon>Eukaryota</taxon>
        <taxon>Viridiplantae</taxon>
        <taxon>Streptophyta</taxon>
        <taxon>Embryophyta</taxon>
        <taxon>Tracheophyta</taxon>
        <taxon>Spermatophyta</taxon>
        <taxon>Magnoliopsida</taxon>
        <taxon>eudicotyledons</taxon>
        <taxon>Gunneridae</taxon>
        <taxon>Pentapetalae</taxon>
        <taxon>asterids</taxon>
        <taxon>campanulids</taxon>
        <taxon>Asterales</taxon>
        <taxon>Asteraceae</taxon>
        <taxon>Asteroideae</taxon>
        <taxon>Anthemideae</taxon>
        <taxon>Artemisiinae</taxon>
        <taxon>Artemisia</taxon>
    </lineage>
</organism>
<protein>
    <submittedName>
        <fullName evidence="8">Homeodomain-like protein</fullName>
    </submittedName>
</protein>